<comment type="caution">
    <text evidence="3">The sequence shown here is derived from an EMBL/GenBank/DDBJ whole genome shotgun (WGS) entry which is preliminary data.</text>
</comment>
<feature type="domain" description="Thioesterase" evidence="2">
    <location>
        <begin position="35"/>
        <end position="115"/>
    </location>
</feature>
<dbReference type="InterPro" id="IPR006683">
    <property type="entry name" value="Thioestr_dom"/>
</dbReference>
<evidence type="ECO:0000313" key="4">
    <source>
        <dbReference type="Proteomes" id="UP000649829"/>
    </source>
</evidence>
<dbReference type="Gene3D" id="3.10.129.10">
    <property type="entry name" value="Hotdog Thioesterase"/>
    <property type="match status" value="1"/>
</dbReference>
<evidence type="ECO:0000313" key="3">
    <source>
        <dbReference type="EMBL" id="GGM09517.1"/>
    </source>
</evidence>
<gene>
    <name evidence="3" type="ORF">GCM10011534_34360</name>
</gene>
<evidence type="ECO:0000259" key="2">
    <source>
        <dbReference type="Pfam" id="PF03061"/>
    </source>
</evidence>
<sequence length="126" mass="13755">MTDRFEGTIDFTARYEGDGTARGEMEVQPGILNPFGTVHAGAMIWFADVVATRLVLGDREARQGMAGFPLAVNLNANLLANTREGTLTASADYVKQGRRLSVVRTRVTRPDGRVMIEMTTSHIPSD</sequence>
<evidence type="ECO:0000256" key="1">
    <source>
        <dbReference type="ARBA" id="ARBA00022801"/>
    </source>
</evidence>
<dbReference type="InterPro" id="IPR003736">
    <property type="entry name" value="PAAI_dom"/>
</dbReference>
<reference evidence="3" key="1">
    <citation type="journal article" date="2014" name="Int. J. Syst. Evol. Microbiol.">
        <title>Complete genome sequence of Corynebacterium casei LMG S-19264T (=DSM 44701T), isolated from a smear-ripened cheese.</title>
        <authorList>
            <consortium name="US DOE Joint Genome Institute (JGI-PGF)"/>
            <person name="Walter F."/>
            <person name="Albersmeier A."/>
            <person name="Kalinowski J."/>
            <person name="Ruckert C."/>
        </authorList>
    </citation>
    <scope>NUCLEOTIDE SEQUENCE</scope>
    <source>
        <strain evidence="3">CGMCC 1.6293</strain>
    </source>
</reference>
<keyword evidence="4" id="KW-1185">Reference proteome</keyword>
<organism evidence="3 4">
    <name type="scientific">Pseudooceanicola nanhaiensis</name>
    <dbReference type="NCBI Taxonomy" id="375761"/>
    <lineage>
        <taxon>Bacteria</taxon>
        <taxon>Pseudomonadati</taxon>
        <taxon>Pseudomonadota</taxon>
        <taxon>Alphaproteobacteria</taxon>
        <taxon>Rhodobacterales</taxon>
        <taxon>Paracoccaceae</taxon>
        <taxon>Pseudooceanicola</taxon>
    </lineage>
</organism>
<keyword evidence="1" id="KW-0378">Hydrolase</keyword>
<protein>
    <recommendedName>
        <fullName evidence="2">Thioesterase domain-containing protein</fullName>
    </recommendedName>
</protein>
<dbReference type="RefSeq" id="WP_028286803.1">
    <property type="nucleotide sequence ID" value="NZ_BMLF01000002.1"/>
</dbReference>
<accession>A0A917T417</accession>
<name>A0A917T417_9RHOB</name>
<dbReference type="InterPro" id="IPR029069">
    <property type="entry name" value="HotDog_dom_sf"/>
</dbReference>
<dbReference type="EMBL" id="BMLF01000002">
    <property type="protein sequence ID" value="GGM09517.1"/>
    <property type="molecule type" value="Genomic_DNA"/>
</dbReference>
<dbReference type="AlphaFoldDB" id="A0A917T417"/>
<proteinExistence type="predicted"/>
<dbReference type="Pfam" id="PF03061">
    <property type="entry name" value="4HBT"/>
    <property type="match status" value="1"/>
</dbReference>
<dbReference type="CDD" id="cd03443">
    <property type="entry name" value="PaaI_thioesterase"/>
    <property type="match status" value="1"/>
</dbReference>
<dbReference type="Proteomes" id="UP000649829">
    <property type="component" value="Unassembled WGS sequence"/>
</dbReference>
<dbReference type="SUPFAM" id="SSF54637">
    <property type="entry name" value="Thioesterase/thiol ester dehydrase-isomerase"/>
    <property type="match status" value="1"/>
</dbReference>
<dbReference type="NCBIfam" id="TIGR00369">
    <property type="entry name" value="unchar_dom_1"/>
    <property type="match status" value="1"/>
</dbReference>
<reference evidence="3" key="2">
    <citation type="submission" date="2020-09" db="EMBL/GenBank/DDBJ databases">
        <authorList>
            <person name="Sun Q."/>
            <person name="Zhou Y."/>
        </authorList>
    </citation>
    <scope>NUCLEOTIDE SEQUENCE</scope>
    <source>
        <strain evidence="3">CGMCC 1.6293</strain>
    </source>
</reference>
<dbReference type="GO" id="GO:0016289">
    <property type="term" value="F:acyl-CoA hydrolase activity"/>
    <property type="evidence" value="ECO:0007669"/>
    <property type="project" value="UniProtKB-ARBA"/>
</dbReference>